<feature type="transmembrane region" description="Helical" evidence="6">
    <location>
        <begin position="188"/>
        <end position="211"/>
    </location>
</feature>
<proteinExistence type="predicted"/>
<feature type="transmembrane region" description="Helical" evidence="6">
    <location>
        <begin position="159"/>
        <end position="182"/>
    </location>
</feature>
<keyword evidence="5 6" id="KW-0472">Membrane</keyword>
<name>A0AAW7K760_9GAMM</name>
<keyword evidence="4 6" id="KW-1133">Transmembrane helix</keyword>
<comment type="subcellular location">
    <subcellularLocation>
        <location evidence="1">Cell membrane</location>
        <topology evidence="1">Multi-pass membrane protein</topology>
    </subcellularLocation>
</comment>
<feature type="transmembrane region" description="Helical" evidence="6">
    <location>
        <begin position="377"/>
        <end position="395"/>
    </location>
</feature>
<feature type="transmembrane region" description="Helical" evidence="6">
    <location>
        <begin position="312"/>
        <end position="331"/>
    </location>
</feature>
<evidence type="ECO:0000256" key="1">
    <source>
        <dbReference type="ARBA" id="ARBA00004651"/>
    </source>
</evidence>
<feature type="transmembrane region" description="Helical" evidence="6">
    <location>
        <begin position="271"/>
        <end position="291"/>
    </location>
</feature>
<dbReference type="EMBL" id="JAUEHU010000015">
    <property type="protein sequence ID" value="MDN0088602.1"/>
    <property type="molecule type" value="Genomic_DNA"/>
</dbReference>
<dbReference type="CDD" id="cd12082">
    <property type="entry name" value="MATE_like"/>
    <property type="match status" value="1"/>
</dbReference>
<evidence type="ECO:0000256" key="2">
    <source>
        <dbReference type="ARBA" id="ARBA00022475"/>
    </source>
</evidence>
<dbReference type="PANTHER" id="PTHR30250:SF11">
    <property type="entry name" value="O-ANTIGEN TRANSPORTER-RELATED"/>
    <property type="match status" value="1"/>
</dbReference>
<gene>
    <name evidence="7" type="ORF">QVN42_14625</name>
</gene>
<organism evidence="7 8">
    <name type="scientific">Yersinia nurmii</name>
    <dbReference type="NCBI Taxonomy" id="685706"/>
    <lineage>
        <taxon>Bacteria</taxon>
        <taxon>Pseudomonadati</taxon>
        <taxon>Pseudomonadota</taxon>
        <taxon>Gammaproteobacteria</taxon>
        <taxon>Enterobacterales</taxon>
        <taxon>Yersiniaceae</taxon>
        <taxon>Yersinia</taxon>
    </lineage>
</organism>
<keyword evidence="3 6" id="KW-0812">Transmembrane</keyword>
<evidence type="ECO:0000256" key="6">
    <source>
        <dbReference type="SAM" id="Phobius"/>
    </source>
</evidence>
<accession>A0AAW7K760</accession>
<feature type="transmembrane region" description="Helical" evidence="6">
    <location>
        <begin position="129"/>
        <end position="152"/>
    </location>
</feature>
<feature type="transmembrane region" description="Helical" evidence="6">
    <location>
        <begin position="45"/>
        <end position="65"/>
    </location>
</feature>
<dbReference type="GO" id="GO:0005886">
    <property type="term" value="C:plasma membrane"/>
    <property type="evidence" value="ECO:0007669"/>
    <property type="project" value="UniProtKB-SubCell"/>
</dbReference>
<keyword evidence="2" id="KW-1003">Cell membrane</keyword>
<dbReference type="AlphaFoldDB" id="A0AAW7K760"/>
<evidence type="ECO:0000256" key="3">
    <source>
        <dbReference type="ARBA" id="ARBA00022692"/>
    </source>
</evidence>
<evidence type="ECO:0000313" key="7">
    <source>
        <dbReference type="EMBL" id="MDN0088602.1"/>
    </source>
</evidence>
<dbReference type="RefSeq" id="WP_289818143.1">
    <property type="nucleotide sequence ID" value="NZ_JAUEHU010000015.1"/>
</dbReference>
<feature type="transmembrane region" description="Helical" evidence="6">
    <location>
        <begin position="232"/>
        <end position="251"/>
    </location>
</feature>
<dbReference type="InterPro" id="IPR050833">
    <property type="entry name" value="Poly_Biosynth_Transport"/>
</dbReference>
<protein>
    <submittedName>
        <fullName evidence="7">MATE family efflux transporter</fullName>
    </submittedName>
</protein>
<reference evidence="7" key="1">
    <citation type="submission" date="2023-06" db="EMBL/GenBank/DDBJ databases">
        <authorList>
            <person name="Polev D.E."/>
            <person name="Saitova A.T."/>
            <person name="Bogumilchik E.A."/>
            <person name="Kokorina G.I."/>
            <person name="Voskresenskaia E.A."/>
        </authorList>
    </citation>
    <scope>NUCLEOTIDE SEQUENCE</scope>
    <source>
        <strain evidence="7">2145 StPb PI</strain>
    </source>
</reference>
<evidence type="ECO:0000256" key="4">
    <source>
        <dbReference type="ARBA" id="ARBA00022989"/>
    </source>
</evidence>
<comment type="caution">
    <text evidence="7">The sequence shown here is derived from an EMBL/GenBank/DDBJ whole genome shotgun (WGS) entry which is preliminary data.</text>
</comment>
<sequence>MKKIITMLPNHFLTALTSWMSRAVSSLTQILSIGYLLDILGENNYALFVLLSGLIAWGTIADFGFGYSLQNFISERRAINRSYNEYIIISVCMMFIGFVLLMMLLWPLSKLIVPYYLQAFNDYLVSEKVALLYMSLFIFSTTYFGAVIYRIWFAEQKGVLVNIVSATISLVGFFFIFIISKANVSQNIYLIIFLFLGPAAVIPFFILIVRFMKEIKKASACRDNYSILVKPILKRSSGFLLFSILTTVIIQTDYLVMSQVLQPSEIITYSVLMKIFGVIFFVFSALLQALWPVCAEYRVQGKWRQLNNIVKLYLFLGVILVILSTIGIYLFKIEILGLISQNINSDIKWTIIALFGLYFILRIWSETFSMLLQSMNILKPLWYLLPVQALLNLGLQWNLSKIYGMEGMLLGLITSFLFTTVIFLPLIYINKVSKMNTSAN</sequence>
<feature type="transmembrane region" description="Helical" evidence="6">
    <location>
        <begin position="347"/>
        <end position="365"/>
    </location>
</feature>
<dbReference type="PANTHER" id="PTHR30250">
    <property type="entry name" value="PST FAMILY PREDICTED COLANIC ACID TRANSPORTER"/>
    <property type="match status" value="1"/>
</dbReference>
<evidence type="ECO:0000256" key="5">
    <source>
        <dbReference type="ARBA" id="ARBA00023136"/>
    </source>
</evidence>
<evidence type="ECO:0000313" key="8">
    <source>
        <dbReference type="Proteomes" id="UP001167864"/>
    </source>
</evidence>
<feature type="transmembrane region" description="Helical" evidence="6">
    <location>
        <begin position="86"/>
        <end position="109"/>
    </location>
</feature>
<dbReference type="Proteomes" id="UP001167864">
    <property type="component" value="Unassembled WGS sequence"/>
</dbReference>
<feature type="transmembrane region" description="Helical" evidence="6">
    <location>
        <begin position="407"/>
        <end position="429"/>
    </location>
</feature>